<organism evidence="2 3">
    <name type="scientific">Ignelater luminosus</name>
    <name type="common">Cucubano</name>
    <name type="synonym">Pyrophorus luminosus</name>
    <dbReference type="NCBI Taxonomy" id="2038154"/>
    <lineage>
        <taxon>Eukaryota</taxon>
        <taxon>Metazoa</taxon>
        <taxon>Ecdysozoa</taxon>
        <taxon>Arthropoda</taxon>
        <taxon>Hexapoda</taxon>
        <taxon>Insecta</taxon>
        <taxon>Pterygota</taxon>
        <taxon>Neoptera</taxon>
        <taxon>Endopterygota</taxon>
        <taxon>Coleoptera</taxon>
        <taxon>Polyphaga</taxon>
        <taxon>Elateriformia</taxon>
        <taxon>Elateroidea</taxon>
        <taxon>Elateridae</taxon>
        <taxon>Agrypninae</taxon>
        <taxon>Pyrophorini</taxon>
        <taxon>Ignelater</taxon>
    </lineage>
</organism>
<dbReference type="Proteomes" id="UP000801492">
    <property type="component" value="Unassembled WGS sequence"/>
</dbReference>
<name>A0A8K0CUA2_IGNLU</name>
<dbReference type="OrthoDB" id="6773637at2759"/>
<gene>
    <name evidence="2" type="ORF">ILUMI_15676</name>
</gene>
<dbReference type="AlphaFoldDB" id="A0A8K0CUA2"/>
<keyword evidence="3" id="KW-1185">Reference proteome</keyword>
<proteinExistence type="predicted"/>
<reference evidence="2" key="1">
    <citation type="submission" date="2019-08" db="EMBL/GenBank/DDBJ databases">
        <title>The genome of the North American firefly Photinus pyralis.</title>
        <authorList>
            <consortium name="Photinus pyralis genome working group"/>
            <person name="Fallon T.R."/>
            <person name="Sander Lower S.E."/>
            <person name="Weng J.-K."/>
        </authorList>
    </citation>
    <scope>NUCLEOTIDE SEQUENCE</scope>
    <source>
        <strain evidence="2">TRF0915ILg1</strain>
        <tissue evidence="2">Whole body</tissue>
    </source>
</reference>
<protein>
    <submittedName>
        <fullName evidence="2">Uncharacterized protein</fullName>
    </submittedName>
</protein>
<dbReference type="EMBL" id="VTPC01051184">
    <property type="protein sequence ID" value="KAF2890497.1"/>
    <property type="molecule type" value="Genomic_DNA"/>
</dbReference>
<evidence type="ECO:0000313" key="2">
    <source>
        <dbReference type="EMBL" id="KAF2890497.1"/>
    </source>
</evidence>
<comment type="caution">
    <text evidence="2">The sequence shown here is derived from an EMBL/GenBank/DDBJ whole genome shotgun (WGS) entry which is preliminary data.</text>
</comment>
<accession>A0A8K0CUA2</accession>
<feature type="region of interest" description="Disordered" evidence="1">
    <location>
        <begin position="33"/>
        <end position="54"/>
    </location>
</feature>
<evidence type="ECO:0000313" key="3">
    <source>
        <dbReference type="Proteomes" id="UP000801492"/>
    </source>
</evidence>
<evidence type="ECO:0000256" key="1">
    <source>
        <dbReference type="SAM" id="MobiDB-lite"/>
    </source>
</evidence>
<sequence length="123" mass="13966">MTVRDVEKMIGYVKENNNKRCKENKMALSNLEKQAKKKLNSSNSKYPSAKVDDTVRVRVPDADRAGSDQRNLLATVTEITENNHYKLGTKYGILSQSFSKNQFTVCKERFISAEKHFSSGCRA</sequence>